<dbReference type="AlphaFoldDB" id="A0A414UVX9"/>
<evidence type="ECO:0000313" key="2">
    <source>
        <dbReference type="Proteomes" id="UP000283981"/>
    </source>
</evidence>
<gene>
    <name evidence="1" type="ORF">DW243_07790</name>
</gene>
<sequence length="107" mass="12305">MELTMDSLKEICSLENIEITLHAAKRLEQRGILLDDVISCIQSGKIIEQYPDDYPFPSCLILGLSIKNQYLHVVVGSNLETLWIVTAYYPDSEKWESDLETRKEKKS</sequence>
<dbReference type="InterPro" id="IPR025354">
    <property type="entry name" value="DUF4258"/>
</dbReference>
<dbReference type="RefSeq" id="WP_118207941.1">
    <property type="nucleotide sequence ID" value="NZ_JADYUQ010000010.1"/>
</dbReference>
<dbReference type="Pfam" id="PF14076">
    <property type="entry name" value="DUF4258"/>
    <property type="match status" value="1"/>
</dbReference>
<organism evidence="1 2">
    <name type="scientific">Mediterraneibacter gnavus</name>
    <name type="common">Ruminococcus gnavus</name>
    <dbReference type="NCBI Taxonomy" id="33038"/>
    <lineage>
        <taxon>Bacteria</taxon>
        <taxon>Bacillati</taxon>
        <taxon>Bacillota</taxon>
        <taxon>Clostridia</taxon>
        <taxon>Lachnospirales</taxon>
        <taxon>Lachnospiraceae</taxon>
        <taxon>Mediterraneibacter</taxon>
    </lineage>
</organism>
<comment type="caution">
    <text evidence="1">The sequence shown here is derived from an EMBL/GenBank/DDBJ whole genome shotgun (WGS) entry which is preliminary data.</text>
</comment>
<proteinExistence type="predicted"/>
<dbReference type="EMBL" id="QRIS01000011">
    <property type="protein sequence ID" value="RHG84735.1"/>
    <property type="molecule type" value="Genomic_DNA"/>
</dbReference>
<reference evidence="1 2" key="1">
    <citation type="submission" date="2018-08" db="EMBL/GenBank/DDBJ databases">
        <title>A genome reference for cultivated species of the human gut microbiota.</title>
        <authorList>
            <person name="Zou Y."/>
            <person name="Xue W."/>
            <person name="Luo G."/>
        </authorList>
    </citation>
    <scope>NUCLEOTIDE SEQUENCE [LARGE SCALE GENOMIC DNA]</scope>
    <source>
        <strain evidence="1 2">AM21-18</strain>
    </source>
</reference>
<accession>A0A414UVX9</accession>
<dbReference type="Proteomes" id="UP000283981">
    <property type="component" value="Unassembled WGS sequence"/>
</dbReference>
<name>A0A414UVX9_MEDGN</name>
<protein>
    <submittedName>
        <fullName evidence="1">DUF4258 domain-containing protein</fullName>
    </submittedName>
</protein>
<evidence type="ECO:0000313" key="1">
    <source>
        <dbReference type="EMBL" id="RHG84735.1"/>
    </source>
</evidence>